<dbReference type="EMBL" id="PP977194">
    <property type="protein sequence ID" value="XDJ03061.1"/>
    <property type="molecule type" value="Genomic_DNA"/>
</dbReference>
<protein>
    <submittedName>
        <fullName evidence="2">Uncharacterized protein</fullName>
    </submittedName>
</protein>
<keyword evidence="1" id="KW-0472">Membrane</keyword>
<keyword evidence="1" id="KW-0812">Transmembrane</keyword>
<keyword evidence="1" id="KW-1133">Transmembrane helix</keyword>
<evidence type="ECO:0000256" key="1">
    <source>
        <dbReference type="SAM" id="Phobius"/>
    </source>
</evidence>
<organism evidence="2">
    <name type="scientific">Acinetobacter phage vB_AbaM-SPB</name>
    <dbReference type="NCBI Taxonomy" id="3236747"/>
    <lineage>
        <taxon>Viruses</taxon>
        <taxon>Duplodnaviria</taxon>
        <taxon>Heunggongvirae</taxon>
        <taxon>Uroviricota</taxon>
        <taxon>Caudoviricetes</taxon>
        <taxon>Obolenskvirus</taxon>
    </lineage>
</organism>
<evidence type="ECO:0000313" key="2">
    <source>
        <dbReference type="EMBL" id="XDJ03061.1"/>
    </source>
</evidence>
<sequence>MTKQEVVDNAPEGATHYGIEHDECGRSQVVYLTANCGDFALVASSGLSVDEYKHICSKSNRFNAVFLFVVLFWEANLFILGLFKYG</sequence>
<proteinExistence type="predicted"/>
<feature type="transmembrane region" description="Helical" evidence="1">
    <location>
        <begin position="62"/>
        <end position="83"/>
    </location>
</feature>
<accession>A0AB39C8X0</accession>
<reference evidence="2" key="1">
    <citation type="submission" date="2024-07" db="EMBL/GenBank/DDBJ databases">
        <title>Genomic characterization and preclinical evaluation of a locally isolated lytic Acinetobacter phage vB_AbaM-SPB against carbapenem-resistant Acinetobacter baumannii clinical isolate.</title>
        <authorList>
            <person name="Elshamy A.A."/>
            <person name="Saad B.T."/>
            <person name="Mabrouk S.S."/>
            <person name="Aboshanab K.M."/>
        </authorList>
    </citation>
    <scope>NUCLEOTIDE SEQUENCE</scope>
</reference>
<name>A0AB39C8X0_9CAUD</name>